<feature type="compositionally biased region" description="Polar residues" evidence="2">
    <location>
        <begin position="335"/>
        <end position="351"/>
    </location>
</feature>
<feature type="compositionally biased region" description="Basic and acidic residues" evidence="2">
    <location>
        <begin position="307"/>
        <end position="316"/>
    </location>
</feature>
<dbReference type="InterPro" id="IPR001878">
    <property type="entry name" value="Znf_CCHC"/>
</dbReference>
<gene>
    <name evidence="4" type="ORF">AWC38_SpisGene6394</name>
</gene>
<dbReference type="EMBL" id="LSMT01000075">
    <property type="protein sequence ID" value="PFX28897.1"/>
    <property type="molecule type" value="Genomic_DNA"/>
</dbReference>
<evidence type="ECO:0000256" key="2">
    <source>
        <dbReference type="SAM" id="MobiDB-lite"/>
    </source>
</evidence>
<keyword evidence="1" id="KW-0863">Zinc-finger</keyword>
<evidence type="ECO:0000313" key="5">
    <source>
        <dbReference type="Proteomes" id="UP000225706"/>
    </source>
</evidence>
<feature type="compositionally biased region" description="Polar residues" evidence="2">
    <location>
        <begin position="630"/>
        <end position="640"/>
    </location>
</feature>
<feature type="compositionally biased region" description="Basic and acidic residues" evidence="2">
    <location>
        <begin position="768"/>
        <end position="777"/>
    </location>
</feature>
<dbReference type="OrthoDB" id="6128564at2759"/>
<proteinExistence type="predicted"/>
<accession>A0A2B4SK37</accession>
<keyword evidence="1" id="KW-0862">Zinc</keyword>
<evidence type="ECO:0000313" key="4">
    <source>
        <dbReference type="EMBL" id="PFX28897.1"/>
    </source>
</evidence>
<dbReference type="InterPro" id="IPR036875">
    <property type="entry name" value="Znf_CCHC_sf"/>
</dbReference>
<keyword evidence="1" id="KW-0479">Metal-binding</keyword>
<dbReference type="PROSITE" id="PS50158">
    <property type="entry name" value="ZF_CCHC"/>
    <property type="match status" value="1"/>
</dbReference>
<dbReference type="SMART" id="SM00343">
    <property type="entry name" value="ZnF_C2HC"/>
    <property type="match status" value="2"/>
</dbReference>
<name>A0A2B4SK37_STYPI</name>
<dbReference type="AlphaFoldDB" id="A0A2B4SK37"/>
<sequence length="777" mass="86598">MSSTYRGPESLASMQYSFQSLLEQVMENSTGRGFFTRPVVLLKKSDCVSHDGKILMPTTIDMAKIKKPNTGQYNRGVQFSKSMPEEMVKKTLQEAFPSFNLTGSQGSTALIFHGNHGVWNGKMINKTVRGNSVLYILLEDDQVPQESPHVANDAFTNSALVALHHLNQPTFTSTSKSATIMTEHNMQPCNDFQVQGSSIPPRPSGASTNFNVTNPQEITATVAFSNINQPSLGESSATVMVQNNMQPWNAFQLPECTIPSESLEALASNPNFSTPEPQNAAPADRGLDFTTMMVDEWLEMPGFFDHTMTDDNDHTGTSEISNLQPPEQGFLLNSPEMSDSSADHSNTTSGISELGHNLSLDDTLPPEEEHFEFSVTPQRVPLLGGDLCCFQSDRAFPRNVQSALAVFEHLDTVNVKRCGDDSLVGKKIPQRSAAMASRKAKSLVFRSPAGVRVAAIRDVIEKDLGSGGVTVVQELQSGEYLIELQNKDQAEQLISDGFGINDLHVQPSPPQGQFTNVSIMSLRAYIEDTSIIKELEKFGEIKSEVIRLKYKKGHDLAGVENGNRLLRMVLTKPSVPYSLKIEGEWCRVIHTNQKPICSLCHEDGHRRNECPTVVCFTCNETGHVRENCPNRPTDNTTPTATEIDEEERRMHTEKLLRQEAETDRVLRDRHKQPDLVYAEELDEEFFDAENDPEDPTDDPDMEQDQATSHHNNQKKKDLHKPGTKGLNTSSDEDRVKTRRQRLKPTPKLEGTRSKTNEKQQEPATGEDNSEHSQQEQY</sequence>
<feature type="compositionally biased region" description="Basic and acidic residues" evidence="2">
    <location>
        <begin position="749"/>
        <end position="760"/>
    </location>
</feature>
<feature type="compositionally biased region" description="Acidic residues" evidence="2">
    <location>
        <begin position="677"/>
        <end position="703"/>
    </location>
</feature>
<feature type="region of interest" description="Disordered" evidence="2">
    <location>
        <begin position="305"/>
        <end position="355"/>
    </location>
</feature>
<protein>
    <recommendedName>
        <fullName evidence="3">CCHC-type domain-containing protein</fullName>
    </recommendedName>
</protein>
<feature type="region of interest" description="Disordered" evidence="2">
    <location>
        <begin position="625"/>
        <end position="777"/>
    </location>
</feature>
<feature type="compositionally biased region" description="Basic and acidic residues" evidence="2">
    <location>
        <begin position="646"/>
        <end position="666"/>
    </location>
</feature>
<dbReference type="SUPFAM" id="SSF57756">
    <property type="entry name" value="Retrovirus zinc finger-like domains"/>
    <property type="match status" value="1"/>
</dbReference>
<feature type="compositionally biased region" description="Basic residues" evidence="2">
    <location>
        <begin position="711"/>
        <end position="722"/>
    </location>
</feature>
<reference evidence="5" key="1">
    <citation type="journal article" date="2017" name="bioRxiv">
        <title>Comparative analysis of the genomes of Stylophora pistillata and Acropora digitifera provides evidence for extensive differences between species of corals.</title>
        <authorList>
            <person name="Voolstra C.R."/>
            <person name="Li Y."/>
            <person name="Liew Y.J."/>
            <person name="Baumgarten S."/>
            <person name="Zoccola D."/>
            <person name="Flot J.-F."/>
            <person name="Tambutte S."/>
            <person name="Allemand D."/>
            <person name="Aranda M."/>
        </authorList>
    </citation>
    <scope>NUCLEOTIDE SEQUENCE [LARGE SCALE GENOMIC DNA]</scope>
</reference>
<organism evidence="4 5">
    <name type="scientific">Stylophora pistillata</name>
    <name type="common">Smooth cauliflower coral</name>
    <dbReference type="NCBI Taxonomy" id="50429"/>
    <lineage>
        <taxon>Eukaryota</taxon>
        <taxon>Metazoa</taxon>
        <taxon>Cnidaria</taxon>
        <taxon>Anthozoa</taxon>
        <taxon>Hexacorallia</taxon>
        <taxon>Scleractinia</taxon>
        <taxon>Astrocoeniina</taxon>
        <taxon>Pocilloporidae</taxon>
        <taxon>Stylophora</taxon>
    </lineage>
</organism>
<keyword evidence="5" id="KW-1185">Reference proteome</keyword>
<comment type="caution">
    <text evidence="4">The sequence shown here is derived from an EMBL/GenBank/DDBJ whole genome shotgun (WGS) entry which is preliminary data.</text>
</comment>
<dbReference type="Gene3D" id="4.10.60.10">
    <property type="entry name" value="Zinc finger, CCHC-type"/>
    <property type="match status" value="1"/>
</dbReference>
<dbReference type="Proteomes" id="UP000225706">
    <property type="component" value="Unassembled WGS sequence"/>
</dbReference>
<feature type="domain" description="CCHC-type" evidence="3">
    <location>
        <begin position="615"/>
        <end position="630"/>
    </location>
</feature>
<dbReference type="GO" id="GO:0008270">
    <property type="term" value="F:zinc ion binding"/>
    <property type="evidence" value="ECO:0007669"/>
    <property type="project" value="UniProtKB-KW"/>
</dbReference>
<evidence type="ECO:0000256" key="1">
    <source>
        <dbReference type="PROSITE-ProRule" id="PRU00047"/>
    </source>
</evidence>
<dbReference type="Pfam" id="PF00098">
    <property type="entry name" value="zf-CCHC"/>
    <property type="match status" value="1"/>
</dbReference>
<evidence type="ECO:0000259" key="3">
    <source>
        <dbReference type="PROSITE" id="PS50158"/>
    </source>
</evidence>
<dbReference type="STRING" id="50429.A0A2B4SK37"/>
<dbReference type="GO" id="GO:0003676">
    <property type="term" value="F:nucleic acid binding"/>
    <property type="evidence" value="ECO:0007669"/>
    <property type="project" value="InterPro"/>
</dbReference>